<organism evidence="1 2">
    <name type="scientific">Paenibacillus donghaensis</name>
    <dbReference type="NCBI Taxonomy" id="414771"/>
    <lineage>
        <taxon>Bacteria</taxon>
        <taxon>Bacillati</taxon>
        <taxon>Bacillota</taxon>
        <taxon>Bacilli</taxon>
        <taxon>Bacillales</taxon>
        <taxon>Paenibacillaceae</taxon>
        <taxon>Paenibacillus</taxon>
    </lineage>
</organism>
<dbReference type="RefSeq" id="WP_087914958.1">
    <property type="nucleotide sequence ID" value="NZ_CP021780.1"/>
</dbReference>
<keyword evidence="2" id="KW-1185">Reference proteome</keyword>
<evidence type="ECO:0000313" key="1">
    <source>
        <dbReference type="EMBL" id="ASA20943.1"/>
    </source>
</evidence>
<dbReference type="AlphaFoldDB" id="A0A2Z2KD71"/>
<dbReference type="Proteomes" id="UP000249890">
    <property type="component" value="Chromosome"/>
</dbReference>
<accession>A0A2Z2KD71</accession>
<sequence>MFHEFAYRHTPCVVNGQPDAVILSRGSSGGSQFGRESDYMGRFAPESPVVTGDIVITEDSYLICSLRITPDRDKYCGLVKSNVVIEVLRYSQKYDSNDNPIGDPTFNTVQSGVIAYAEFVNAKLLQENPGLLPTTAYLLRLQFTVDIKRPNDPALLQPDRVLLNGKPYRVDAIDDVKYPGLLQVQLSEDGLR</sequence>
<evidence type="ECO:0000313" key="2">
    <source>
        <dbReference type="Proteomes" id="UP000249890"/>
    </source>
</evidence>
<gene>
    <name evidence="1" type="ORF">B9T62_09190</name>
</gene>
<reference evidence="1 2" key="1">
    <citation type="submission" date="2017-06" db="EMBL/GenBank/DDBJ databases">
        <title>Complete genome sequence of Paenibacillus donghaensis KCTC 13049T isolated from East Sea sediment, South Korea.</title>
        <authorList>
            <person name="Jung B.K."/>
            <person name="Hong S.-J."/>
            <person name="Shin J.-H."/>
        </authorList>
    </citation>
    <scope>NUCLEOTIDE SEQUENCE [LARGE SCALE GENOMIC DNA]</scope>
    <source>
        <strain evidence="1 2">KCTC 13049</strain>
    </source>
</reference>
<dbReference type="KEGG" id="pdh:B9T62_09190"/>
<dbReference type="EMBL" id="CP021780">
    <property type="protein sequence ID" value="ASA20943.1"/>
    <property type="molecule type" value="Genomic_DNA"/>
</dbReference>
<name>A0A2Z2KD71_9BACL</name>
<dbReference type="OrthoDB" id="3034639at2"/>
<protein>
    <submittedName>
        <fullName evidence="1">Uncharacterized protein</fullName>
    </submittedName>
</protein>
<proteinExistence type="predicted"/>